<proteinExistence type="predicted"/>
<dbReference type="InterPro" id="IPR041049">
    <property type="entry name" value="DUF5615"/>
</dbReference>
<protein>
    <recommendedName>
        <fullName evidence="1">DUF5615 domain-containing protein</fullName>
    </recommendedName>
</protein>
<sequence length="73" mass="7936">MKVKFDEGLPVSLAERLAKRGIDADTVLAENLSGRSDPEVLAAGVAENRIVFTLDRGFGNIQMATYRPDQLTS</sequence>
<evidence type="ECO:0000259" key="1">
    <source>
        <dbReference type="Pfam" id="PF18480"/>
    </source>
</evidence>
<evidence type="ECO:0000313" key="3">
    <source>
        <dbReference type="Proteomes" id="UP000199013"/>
    </source>
</evidence>
<dbReference type="EMBL" id="FLUV01002264">
    <property type="protein sequence ID" value="SBW27798.1"/>
    <property type="molecule type" value="Genomic_DNA"/>
</dbReference>
<organism evidence="2 3">
    <name type="scientific">Candidatus Protofrankia californiensis</name>
    <dbReference type="NCBI Taxonomy" id="1839754"/>
    <lineage>
        <taxon>Bacteria</taxon>
        <taxon>Bacillati</taxon>
        <taxon>Actinomycetota</taxon>
        <taxon>Actinomycetes</taxon>
        <taxon>Frankiales</taxon>
        <taxon>Frankiaceae</taxon>
        <taxon>Protofrankia</taxon>
    </lineage>
</organism>
<accession>A0A1C3PDQ8</accession>
<name>A0A1C3PDQ8_9ACTN</name>
<feature type="domain" description="DUF5615" evidence="1">
    <location>
        <begin position="1"/>
        <end position="68"/>
    </location>
</feature>
<keyword evidence="3" id="KW-1185">Reference proteome</keyword>
<dbReference type="AlphaFoldDB" id="A0A1C3PDQ8"/>
<reference evidence="3" key="1">
    <citation type="submission" date="2016-02" db="EMBL/GenBank/DDBJ databases">
        <authorList>
            <person name="Wibberg D."/>
        </authorList>
    </citation>
    <scope>NUCLEOTIDE SEQUENCE [LARGE SCALE GENOMIC DNA]</scope>
</reference>
<evidence type="ECO:0000313" key="2">
    <source>
        <dbReference type="EMBL" id="SBW27798.1"/>
    </source>
</evidence>
<dbReference type="Proteomes" id="UP000199013">
    <property type="component" value="Unassembled WGS sequence"/>
</dbReference>
<gene>
    <name evidence="2" type="ORF">FDG2_5436</name>
</gene>
<dbReference type="Pfam" id="PF18480">
    <property type="entry name" value="DUF5615"/>
    <property type="match status" value="1"/>
</dbReference>